<dbReference type="Proteomes" id="UP000782241">
    <property type="component" value="Unassembled WGS sequence"/>
</dbReference>
<dbReference type="InterPro" id="IPR041679">
    <property type="entry name" value="DNA2/NAM7-like_C"/>
</dbReference>
<gene>
    <name evidence="6" type="ORF">KAF25_001545</name>
</gene>
<feature type="domain" description="ZNFX1" evidence="5">
    <location>
        <begin position="104"/>
        <end position="222"/>
    </location>
</feature>
<dbReference type="Pfam" id="PF25396">
    <property type="entry name" value="ZNFX1"/>
    <property type="match status" value="1"/>
</dbReference>
<dbReference type="EMBL" id="JAGPUO010000024">
    <property type="protein sequence ID" value="KAG5655975.1"/>
    <property type="molecule type" value="Genomic_DNA"/>
</dbReference>
<dbReference type="InterPro" id="IPR041677">
    <property type="entry name" value="DNA2/NAM7_AAA_11"/>
</dbReference>
<keyword evidence="1" id="KW-0378">Hydrolase</keyword>
<dbReference type="Pfam" id="PF13087">
    <property type="entry name" value="AAA_12"/>
    <property type="match status" value="1"/>
</dbReference>
<dbReference type="Pfam" id="PF13086">
    <property type="entry name" value="AAA_11"/>
    <property type="match status" value="1"/>
</dbReference>
<dbReference type="InterPro" id="IPR027417">
    <property type="entry name" value="P-loop_NTPase"/>
</dbReference>
<keyword evidence="1" id="KW-0067">ATP-binding</keyword>
<evidence type="ECO:0008006" key="8">
    <source>
        <dbReference type="Google" id="ProtNLM"/>
    </source>
</evidence>
<dbReference type="GO" id="GO:0004386">
    <property type="term" value="F:helicase activity"/>
    <property type="evidence" value="ECO:0007669"/>
    <property type="project" value="InterPro"/>
</dbReference>
<accession>A0A9P7GYY4</accession>
<dbReference type="PANTHER" id="PTHR10887">
    <property type="entry name" value="DNA2/NAM7 HELICASE FAMILY"/>
    <property type="match status" value="1"/>
</dbReference>
<dbReference type="PANTHER" id="PTHR10887:SF341">
    <property type="entry name" value="NFX1-TYPE ZINC FINGER-CONTAINING PROTEIN 1"/>
    <property type="match status" value="1"/>
</dbReference>
<evidence type="ECO:0000259" key="4">
    <source>
        <dbReference type="Pfam" id="PF13087"/>
    </source>
</evidence>
<proteinExistence type="predicted"/>
<dbReference type="GO" id="GO:0031048">
    <property type="term" value="P:regulatory ncRNA-mediated heterochromatin formation"/>
    <property type="evidence" value="ECO:0007669"/>
    <property type="project" value="TreeGrafter"/>
</dbReference>
<protein>
    <recommendedName>
        <fullName evidence="8">Helicase required for RNAi-mediated heterochromatin assembly 1</fullName>
    </recommendedName>
</protein>
<evidence type="ECO:0000259" key="5">
    <source>
        <dbReference type="Pfam" id="PF25396"/>
    </source>
</evidence>
<feature type="region of interest" description="Disordered" evidence="2">
    <location>
        <begin position="1083"/>
        <end position="1102"/>
    </location>
</feature>
<evidence type="ECO:0000313" key="7">
    <source>
        <dbReference type="Proteomes" id="UP000782241"/>
    </source>
</evidence>
<sequence>LFTYTDIYKDQRDLSPLEIITQHVQHKNLSDPETLDWKVTPEFPQPGELMTIDPPPLPSYPNNDNPFDKNAYLEFQYTLNRFEGTELLRRAVNRFKYDPTMKEDDNDFYIYTQVHVQGYLFTKSGPACRISFSTERSGTKVAWKQSTRLTAGTLVALSPSSDNFDKQCFVAVIAARYLLGGLEPNPEDFEDENTPPRIEIFWSNCDTAVFDPTVEMVMLEAKGGYFETVRHAMVGLQHAAKFESKFDKYFIDGSKRVYPAAYLTEAPGRVVQIPVAAESFDPTQKKAFDFMTSQELAIVQGPPGTGKTFTSVVALESYARTLRAGREREAMPPILVAAQTNHALDQLLDRCSSFQAVIARLGGRTEDETISTRTLYNLRKNSKLARNPTRGESARKKALSRIQELLTNCFPAHLISAEEFCKEGLLTRDQFDSLNDNEWESAPMVNADGSEYNAEASSIAQWLDGCVESDETYVYRPPTDQAEALVEEGENLDQSKQENDKERLHGEFFPIKFYVTGSVPGPLARENAWCYQARKLLSKNKNLYNIKPPQRGMVYRLLRMDLISARAGRFPILLKEYQVACDEVKISRWDNDVKIIKDEKIQILGCTTTGLTKYRGLIAALKPRILMIEEAAETREGNITSALYPSLDQIVLVGDHQQLVPQVDVRELGGTPFHMDVSLFERLVKLDLPYSMLKVQRRMVPAIREVVNTFYNELNDHPFVTDPENRPPVPGMGGRNLWWFHHEWEEMQNVNDFSFSNMEEAAMIVRFVRYLVQNGVLPNEITMLTFYKGQVTLLLEKLRRDPVLAIKNPTKEWSVRTVDGFQGEENEIIILSIVRSARPGFVSNENRAVVATSRAKCGMYIFGNALNLITPTKSNETWGKVYDVFQKNECIDFFIPVTCQNHGRVTEISEIGDWDTIPGAGCDQNCGLTCSEGHPCQTTCHPFAQSDLKCQKACEKVLDCGHNCGAICGDPCECSERCRKRSTLTLPLRGPPLPTPSQRQRVQTTRGGKAGQNRQHSKQGGRVDVHRGHSHTAGAGQTMQPLDQQEPTSDQIIEGGYHSQIAQNSRFTSMAMGRFNTERNTPFESAAQPSTEGSVSAESCEGKWSPKKLLQADKAITDEMRELGKRKTPCPPVINATFRPTTATTNGTRVYGPIAYHRYTHQPTMPSRKQSLLDAAAGECGGVEYPYFLLEERLEKARNESDADGPGDLISFE</sequence>
<evidence type="ECO:0000313" key="6">
    <source>
        <dbReference type="EMBL" id="KAG5655975.1"/>
    </source>
</evidence>
<evidence type="ECO:0000256" key="2">
    <source>
        <dbReference type="SAM" id="MobiDB-lite"/>
    </source>
</evidence>
<feature type="domain" description="DNA2/NAM7 helicase-like C-terminal" evidence="4">
    <location>
        <begin position="675"/>
        <end position="865"/>
    </location>
</feature>
<keyword evidence="1" id="KW-0547">Nucleotide-binding</keyword>
<feature type="compositionally biased region" description="Polar residues" evidence="2">
    <location>
        <begin position="997"/>
        <end position="1006"/>
    </location>
</feature>
<feature type="region of interest" description="Disordered" evidence="2">
    <location>
        <begin position="985"/>
        <end position="1048"/>
    </location>
</feature>
<dbReference type="CDD" id="cd06008">
    <property type="entry name" value="NF-X1-zinc-finger"/>
    <property type="match status" value="1"/>
</dbReference>
<dbReference type="SUPFAM" id="SSF52540">
    <property type="entry name" value="P-loop containing nucleoside triphosphate hydrolases"/>
    <property type="match status" value="1"/>
</dbReference>
<reference evidence="6" key="1">
    <citation type="submission" date="2021-04" db="EMBL/GenBank/DDBJ databases">
        <title>Draft genome of Fusarium avenaceum strain F156N33, isolated from an atmospheric sample in Virginia.</title>
        <authorList>
            <person name="Yang S."/>
            <person name="Vinatzer B.A."/>
            <person name="Coleman J."/>
        </authorList>
    </citation>
    <scope>NUCLEOTIDE SEQUENCE</scope>
    <source>
        <strain evidence="6">F156N33</strain>
    </source>
</reference>
<dbReference type="AlphaFoldDB" id="A0A9P7GYY4"/>
<evidence type="ECO:0000259" key="3">
    <source>
        <dbReference type="Pfam" id="PF13086"/>
    </source>
</evidence>
<dbReference type="GO" id="GO:0031380">
    <property type="term" value="C:nuclear RNA-directed RNA polymerase complex"/>
    <property type="evidence" value="ECO:0007669"/>
    <property type="project" value="TreeGrafter"/>
</dbReference>
<feature type="compositionally biased region" description="Polar residues" evidence="2">
    <location>
        <begin position="1035"/>
        <end position="1048"/>
    </location>
</feature>
<dbReference type="InterPro" id="IPR047187">
    <property type="entry name" value="SF1_C_Upf1"/>
</dbReference>
<dbReference type="InterPro" id="IPR057373">
    <property type="entry name" value="ZNFX1"/>
</dbReference>
<organism evidence="6 7">
    <name type="scientific">Fusarium avenaceum</name>
    <dbReference type="NCBI Taxonomy" id="40199"/>
    <lineage>
        <taxon>Eukaryota</taxon>
        <taxon>Fungi</taxon>
        <taxon>Dikarya</taxon>
        <taxon>Ascomycota</taxon>
        <taxon>Pezizomycotina</taxon>
        <taxon>Sordariomycetes</taxon>
        <taxon>Hypocreomycetidae</taxon>
        <taxon>Hypocreales</taxon>
        <taxon>Nectriaceae</taxon>
        <taxon>Fusarium</taxon>
        <taxon>Fusarium tricinctum species complex</taxon>
    </lineage>
</organism>
<keyword evidence="7" id="KW-1185">Reference proteome</keyword>
<dbReference type="CDD" id="cd18808">
    <property type="entry name" value="SF1_C_Upf1"/>
    <property type="match status" value="1"/>
</dbReference>
<dbReference type="Gene3D" id="3.40.50.300">
    <property type="entry name" value="P-loop containing nucleotide triphosphate hydrolases"/>
    <property type="match status" value="3"/>
</dbReference>
<feature type="domain" description="DNA2/NAM7 helicase helicase" evidence="3">
    <location>
        <begin position="280"/>
        <end position="374"/>
    </location>
</feature>
<dbReference type="InterPro" id="IPR045055">
    <property type="entry name" value="DNA2/NAM7-like"/>
</dbReference>
<feature type="non-terminal residue" evidence="6">
    <location>
        <position position="1"/>
    </location>
</feature>
<feature type="compositionally biased region" description="Polar residues" evidence="2">
    <location>
        <begin position="1083"/>
        <end position="1097"/>
    </location>
</feature>
<evidence type="ECO:0000256" key="1">
    <source>
        <dbReference type="ARBA" id="ARBA00022806"/>
    </source>
</evidence>
<keyword evidence="1" id="KW-0347">Helicase</keyword>
<name>A0A9P7GYY4_9HYPO</name>
<comment type="caution">
    <text evidence="6">The sequence shown here is derived from an EMBL/GenBank/DDBJ whole genome shotgun (WGS) entry which is preliminary data.</text>
</comment>